<dbReference type="GO" id="GO:0000981">
    <property type="term" value="F:DNA-binding transcription factor activity, RNA polymerase II-specific"/>
    <property type="evidence" value="ECO:0007669"/>
    <property type="project" value="TreeGrafter"/>
</dbReference>
<evidence type="ECO:0000313" key="13">
    <source>
        <dbReference type="Proteomes" id="UP001356427"/>
    </source>
</evidence>
<dbReference type="PANTHER" id="PTHR14196">
    <property type="entry name" value="ODD-SKIPPED - RELATED"/>
    <property type="match status" value="1"/>
</dbReference>
<evidence type="ECO:0000256" key="8">
    <source>
        <dbReference type="PROSITE-ProRule" id="PRU00042"/>
    </source>
</evidence>
<keyword evidence="7" id="KW-0539">Nucleus</keyword>
<dbReference type="EMBL" id="JAGTTL010000011">
    <property type="protein sequence ID" value="KAK6316383.1"/>
    <property type="molecule type" value="Genomic_DNA"/>
</dbReference>
<dbReference type="SUPFAM" id="SSF58113">
    <property type="entry name" value="Apolipoprotein A-I"/>
    <property type="match status" value="1"/>
</dbReference>
<feature type="region of interest" description="Disordered" evidence="10">
    <location>
        <begin position="220"/>
        <end position="245"/>
    </location>
</feature>
<dbReference type="Pfam" id="PF00096">
    <property type="entry name" value="zf-C2H2"/>
    <property type="match status" value="2"/>
</dbReference>
<evidence type="ECO:0000256" key="6">
    <source>
        <dbReference type="ARBA" id="ARBA00023125"/>
    </source>
</evidence>
<protein>
    <recommendedName>
        <fullName evidence="11">C2H2-type domain-containing protein</fullName>
    </recommendedName>
</protein>
<dbReference type="PANTHER" id="PTHR14196:SF12">
    <property type="entry name" value="ZINC FINGER PROTEIN 208-LIKE"/>
    <property type="match status" value="1"/>
</dbReference>
<keyword evidence="13" id="KW-1185">Reference proteome</keyword>
<dbReference type="GO" id="GO:0000977">
    <property type="term" value="F:RNA polymerase II transcription regulatory region sequence-specific DNA binding"/>
    <property type="evidence" value="ECO:0007669"/>
    <property type="project" value="TreeGrafter"/>
</dbReference>
<dbReference type="PROSITE" id="PS50157">
    <property type="entry name" value="ZINC_FINGER_C2H2_2"/>
    <property type="match status" value="2"/>
</dbReference>
<sequence length="375" mass="41976">MVSVLGSYSMRMSQSERKMATACYNMFQLETTSIMAVVVETTMTEISRFLPSVPNSYPNVSNPERELCTIMNLVTGEAIRKICQLFLVSSSSLQNENEKLKTKVEQMEEDMKTKVEQINEDMKTKVEQMNEDMKAMTEKAEHYRTSLAKMKAQAEPKGPTHILLNGMIFAIPPVDLPMLPGMTAASTLPGNVSQANPVTNAMSVSAGPAKVCSKPTEMSSLECDSSLGDTDGLNTDPSPRDTESNVEHMRAALPEGNERDCQESQINSHTTKGIRFKESKCFKCDVCEKTFSRNNLLVQHKLTHTRPFKCDVCEKTFSRKGSLEAHKLSNTIPFKCDVCEKNFCLNRMLWGNFLLSDIMNIRDVVSRVKSSRVSF</sequence>
<dbReference type="SMART" id="SM00355">
    <property type="entry name" value="ZnF_C2H2"/>
    <property type="match status" value="2"/>
</dbReference>
<keyword evidence="4 8" id="KW-0863">Zinc-finger</keyword>
<gene>
    <name evidence="12" type="ORF">J4Q44_G00139070</name>
</gene>
<dbReference type="FunFam" id="3.30.160.60:FF:000045">
    <property type="entry name" value="ZFP69 zinc finger protein B"/>
    <property type="match status" value="1"/>
</dbReference>
<evidence type="ECO:0000256" key="1">
    <source>
        <dbReference type="ARBA" id="ARBA00004123"/>
    </source>
</evidence>
<dbReference type="Gene3D" id="3.30.160.60">
    <property type="entry name" value="Classic Zinc Finger"/>
    <property type="match status" value="2"/>
</dbReference>
<feature type="domain" description="C2H2-type" evidence="11">
    <location>
        <begin position="308"/>
        <end position="331"/>
    </location>
</feature>
<evidence type="ECO:0000256" key="3">
    <source>
        <dbReference type="ARBA" id="ARBA00022737"/>
    </source>
</evidence>
<dbReference type="Proteomes" id="UP001356427">
    <property type="component" value="Unassembled WGS sequence"/>
</dbReference>
<keyword evidence="5" id="KW-0862">Zinc</keyword>
<dbReference type="FunFam" id="3.30.160.60:FF:000446">
    <property type="entry name" value="Zinc finger protein"/>
    <property type="match status" value="1"/>
</dbReference>
<keyword evidence="6" id="KW-0238">DNA-binding</keyword>
<evidence type="ECO:0000256" key="5">
    <source>
        <dbReference type="ARBA" id="ARBA00022833"/>
    </source>
</evidence>
<evidence type="ECO:0000259" key="11">
    <source>
        <dbReference type="PROSITE" id="PS50157"/>
    </source>
</evidence>
<organism evidence="12 13">
    <name type="scientific">Coregonus suidteri</name>
    <dbReference type="NCBI Taxonomy" id="861788"/>
    <lineage>
        <taxon>Eukaryota</taxon>
        <taxon>Metazoa</taxon>
        <taxon>Chordata</taxon>
        <taxon>Craniata</taxon>
        <taxon>Vertebrata</taxon>
        <taxon>Euteleostomi</taxon>
        <taxon>Actinopterygii</taxon>
        <taxon>Neopterygii</taxon>
        <taxon>Teleostei</taxon>
        <taxon>Protacanthopterygii</taxon>
        <taxon>Salmoniformes</taxon>
        <taxon>Salmonidae</taxon>
        <taxon>Coregoninae</taxon>
        <taxon>Coregonus</taxon>
    </lineage>
</organism>
<dbReference type="AlphaFoldDB" id="A0AAN8QZ75"/>
<feature type="coiled-coil region" evidence="9">
    <location>
        <begin position="90"/>
        <end position="153"/>
    </location>
</feature>
<accession>A0AAN8QZ75</accession>
<comment type="caution">
    <text evidence="12">The sequence shown here is derived from an EMBL/GenBank/DDBJ whole genome shotgun (WGS) entry which is preliminary data.</text>
</comment>
<evidence type="ECO:0000256" key="4">
    <source>
        <dbReference type="ARBA" id="ARBA00022771"/>
    </source>
</evidence>
<dbReference type="InterPro" id="IPR013087">
    <property type="entry name" value="Znf_C2H2_type"/>
</dbReference>
<evidence type="ECO:0000256" key="10">
    <source>
        <dbReference type="SAM" id="MobiDB-lite"/>
    </source>
</evidence>
<dbReference type="GO" id="GO:0008270">
    <property type="term" value="F:zinc ion binding"/>
    <property type="evidence" value="ECO:0007669"/>
    <property type="project" value="UniProtKB-KW"/>
</dbReference>
<dbReference type="GO" id="GO:0005634">
    <property type="term" value="C:nucleus"/>
    <property type="evidence" value="ECO:0007669"/>
    <property type="project" value="UniProtKB-SubCell"/>
</dbReference>
<reference evidence="12 13" key="1">
    <citation type="submission" date="2021-04" db="EMBL/GenBank/DDBJ databases">
        <authorList>
            <person name="De Guttry C."/>
            <person name="Zahm M."/>
            <person name="Klopp C."/>
            <person name="Cabau C."/>
            <person name="Louis A."/>
            <person name="Berthelot C."/>
            <person name="Parey E."/>
            <person name="Roest Crollius H."/>
            <person name="Montfort J."/>
            <person name="Robinson-Rechavi M."/>
            <person name="Bucao C."/>
            <person name="Bouchez O."/>
            <person name="Gislard M."/>
            <person name="Lluch J."/>
            <person name="Milhes M."/>
            <person name="Lampietro C."/>
            <person name="Lopez Roques C."/>
            <person name="Donnadieu C."/>
            <person name="Braasch I."/>
            <person name="Desvignes T."/>
            <person name="Postlethwait J."/>
            <person name="Bobe J."/>
            <person name="Wedekind C."/>
            <person name="Guiguen Y."/>
        </authorList>
    </citation>
    <scope>NUCLEOTIDE SEQUENCE [LARGE SCALE GENOMIC DNA]</scope>
    <source>
        <strain evidence="12">Cs_M1</strain>
        <tissue evidence="12">Blood</tissue>
    </source>
</reference>
<comment type="subcellular location">
    <subcellularLocation>
        <location evidence="1">Nucleus</location>
    </subcellularLocation>
</comment>
<dbReference type="SUPFAM" id="SSF57667">
    <property type="entry name" value="beta-beta-alpha zinc fingers"/>
    <property type="match status" value="1"/>
</dbReference>
<evidence type="ECO:0000256" key="9">
    <source>
        <dbReference type="SAM" id="Coils"/>
    </source>
</evidence>
<keyword evidence="2" id="KW-0479">Metal-binding</keyword>
<dbReference type="InterPro" id="IPR050717">
    <property type="entry name" value="C2H2-ZF_Transcription_Reg"/>
</dbReference>
<feature type="domain" description="C2H2-type" evidence="11">
    <location>
        <begin position="282"/>
        <end position="309"/>
    </location>
</feature>
<evidence type="ECO:0000256" key="7">
    <source>
        <dbReference type="ARBA" id="ARBA00023242"/>
    </source>
</evidence>
<name>A0AAN8QZ75_9TELE</name>
<dbReference type="InterPro" id="IPR036236">
    <property type="entry name" value="Znf_C2H2_sf"/>
</dbReference>
<proteinExistence type="predicted"/>
<keyword evidence="3" id="KW-0677">Repeat</keyword>
<keyword evidence="9" id="KW-0175">Coiled coil</keyword>
<evidence type="ECO:0000313" key="12">
    <source>
        <dbReference type="EMBL" id="KAK6316383.1"/>
    </source>
</evidence>
<evidence type="ECO:0000256" key="2">
    <source>
        <dbReference type="ARBA" id="ARBA00022723"/>
    </source>
</evidence>
<dbReference type="PROSITE" id="PS00028">
    <property type="entry name" value="ZINC_FINGER_C2H2_1"/>
    <property type="match status" value="1"/>
</dbReference>